<organism evidence="6">
    <name type="scientific">Archaeoglobus fulgidus</name>
    <dbReference type="NCBI Taxonomy" id="2234"/>
    <lineage>
        <taxon>Archaea</taxon>
        <taxon>Methanobacteriati</taxon>
        <taxon>Methanobacteriota</taxon>
        <taxon>Archaeoglobi</taxon>
        <taxon>Archaeoglobales</taxon>
        <taxon>Archaeoglobaceae</taxon>
        <taxon>Archaeoglobus</taxon>
    </lineage>
</organism>
<reference evidence="6" key="1">
    <citation type="journal article" date="2020" name="mSystems">
        <title>Genome- and Community-Level Interaction Insights into Carbon Utilization and Element Cycling Functions of Hydrothermarchaeota in Hydrothermal Sediment.</title>
        <authorList>
            <person name="Zhou Z."/>
            <person name="Liu Y."/>
            <person name="Xu W."/>
            <person name="Pan J."/>
            <person name="Luo Z.H."/>
            <person name="Li M."/>
        </authorList>
    </citation>
    <scope>NUCLEOTIDE SEQUENCE [LARGE SCALE GENOMIC DNA]</scope>
    <source>
        <strain evidence="6">SpSt-587</strain>
    </source>
</reference>
<dbReference type="SFLD" id="SFLDG01060">
    <property type="entry name" value="BATS_domain_containing"/>
    <property type="match status" value="1"/>
</dbReference>
<dbReference type="GO" id="GO:0046872">
    <property type="term" value="F:metal ion binding"/>
    <property type="evidence" value="ECO:0007669"/>
    <property type="project" value="UniProtKB-KW"/>
</dbReference>
<gene>
    <name evidence="6" type="ORF">ENT52_03290</name>
</gene>
<dbReference type="InterPro" id="IPR007197">
    <property type="entry name" value="rSAM"/>
</dbReference>
<evidence type="ECO:0000259" key="5">
    <source>
        <dbReference type="PROSITE" id="PS51918"/>
    </source>
</evidence>
<dbReference type="SFLD" id="SFLDS00029">
    <property type="entry name" value="Radical_SAM"/>
    <property type="match status" value="1"/>
</dbReference>
<dbReference type="GO" id="GO:0051536">
    <property type="term" value="F:iron-sulfur cluster binding"/>
    <property type="evidence" value="ECO:0007669"/>
    <property type="project" value="UniProtKB-KW"/>
</dbReference>
<dbReference type="Gene3D" id="3.20.20.70">
    <property type="entry name" value="Aldolase class I"/>
    <property type="match status" value="1"/>
</dbReference>
<sequence length="342" mass="38887">MDFESLIGEVAENPTIKNCFEVLKKTNSYERVKFLFDFAGKLRDESVGRTLKLDSFVYPVKSCKMEKYCIYCSNYVEKFRLEALSLEEFKTAIEFIKDCGMKRVTLEGGYNEDNSKLPEMVRISKKAKLEVAIDTYPIRSHELDVFRSLGVSEIYASIEIADENLFNYFKPGESFEDRLKLAEDVCKRKIGLSSTLMIGLPNTNPETWIRGLLLLRKFDYLKHCAISSFNPVYGTPLQEFQPLSPISVAKFVALARIVLRDKDLSACGSIGFQSLPLMLIAGANRAYLGAYVCRARTKKGFSDEINEVFKPDYEIEIRDGLVFANPSKAVESVCRELDFEVV</sequence>
<evidence type="ECO:0000256" key="2">
    <source>
        <dbReference type="ARBA" id="ARBA00022723"/>
    </source>
</evidence>
<dbReference type="AlphaFoldDB" id="A0A7J3M2V4"/>
<dbReference type="EMBL" id="DSYZ01000073">
    <property type="protein sequence ID" value="HGT82730.1"/>
    <property type="molecule type" value="Genomic_DNA"/>
</dbReference>
<protein>
    <submittedName>
        <fullName evidence="6">Radical SAM protein</fullName>
    </submittedName>
</protein>
<dbReference type="SUPFAM" id="SSF102114">
    <property type="entry name" value="Radical SAM enzymes"/>
    <property type="match status" value="1"/>
</dbReference>
<dbReference type="InterPro" id="IPR013785">
    <property type="entry name" value="Aldolase_TIM"/>
</dbReference>
<dbReference type="Pfam" id="PF04055">
    <property type="entry name" value="Radical_SAM"/>
    <property type="match status" value="1"/>
</dbReference>
<dbReference type="GO" id="GO:0016740">
    <property type="term" value="F:transferase activity"/>
    <property type="evidence" value="ECO:0007669"/>
    <property type="project" value="TreeGrafter"/>
</dbReference>
<dbReference type="PROSITE" id="PS51918">
    <property type="entry name" value="RADICAL_SAM"/>
    <property type="match status" value="1"/>
</dbReference>
<feature type="domain" description="Radical SAM core" evidence="5">
    <location>
        <begin position="46"/>
        <end position="267"/>
    </location>
</feature>
<name>A0A7J3M2V4_ARCFL</name>
<evidence type="ECO:0000256" key="3">
    <source>
        <dbReference type="ARBA" id="ARBA00023004"/>
    </source>
</evidence>
<dbReference type="PANTHER" id="PTHR43726:SF1">
    <property type="entry name" value="BIOTIN SYNTHASE"/>
    <property type="match status" value="1"/>
</dbReference>
<dbReference type="InterPro" id="IPR006638">
    <property type="entry name" value="Elp3/MiaA/NifB-like_rSAM"/>
</dbReference>
<dbReference type="CDD" id="cd01335">
    <property type="entry name" value="Radical_SAM"/>
    <property type="match status" value="1"/>
</dbReference>
<keyword evidence="4" id="KW-0411">Iron-sulfur</keyword>
<comment type="caution">
    <text evidence="6">The sequence shown here is derived from an EMBL/GenBank/DDBJ whole genome shotgun (WGS) entry which is preliminary data.</text>
</comment>
<dbReference type="SMART" id="SM00729">
    <property type="entry name" value="Elp3"/>
    <property type="match status" value="1"/>
</dbReference>
<evidence type="ECO:0000256" key="4">
    <source>
        <dbReference type="ARBA" id="ARBA00023014"/>
    </source>
</evidence>
<accession>A0A7J3M2V4</accession>
<evidence type="ECO:0000313" key="6">
    <source>
        <dbReference type="EMBL" id="HGT82730.1"/>
    </source>
</evidence>
<dbReference type="InterPro" id="IPR058240">
    <property type="entry name" value="rSAM_sf"/>
</dbReference>
<evidence type="ECO:0000256" key="1">
    <source>
        <dbReference type="ARBA" id="ARBA00022691"/>
    </source>
</evidence>
<dbReference type="InterPro" id="IPR034422">
    <property type="entry name" value="HydE/PylB-like"/>
</dbReference>
<proteinExistence type="predicted"/>
<keyword evidence="3" id="KW-0408">Iron</keyword>
<keyword evidence="1" id="KW-0949">S-adenosyl-L-methionine</keyword>
<keyword evidence="2" id="KW-0479">Metal-binding</keyword>
<dbReference type="PANTHER" id="PTHR43726">
    <property type="entry name" value="3-METHYLORNITHINE SYNTHASE"/>
    <property type="match status" value="1"/>
</dbReference>